<keyword evidence="1" id="KW-0472">Membrane</keyword>
<evidence type="ECO:0000256" key="1">
    <source>
        <dbReference type="SAM" id="Phobius"/>
    </source>
</evidence>
<evidence type="ECO:0000313" key="3">
    <source>
        <dbReference type="Proteomes" id="UP000051639"/>
    </source>
</evidence>
<keyword evidence="1" id="KW-0812">Transmembrane</keyword>
<keyword evidence="3" id="KW-1185">Reference proteome</keyword>
<sequence>MKFNSNFYRQPLFYIELILGLFSTVELITTRLWSVLGIVNLIILLSCLVGLWQVLTGQTD</sequence>
<name>A0A0R2H6X5_9LACO</name>
<dbReference type="Proteomes" id="UP000051639">
    <property type="component" value="Unassembled WGS sequence"/>
</dbReference>
<feature type="transmembrane region" description="Helical" evidence="1">
    <location>
        <begin position="35"/>
        <end position="55"/>
    </location>
</feature>
<dbReference type="AlphaFoldDB" id="A0A0R2H6X5"/>
<feature type="transmembrane region" description="Helical" evidence="1">
    <location>
        <begin position="12"/>
        <end position="29"/>
    </location>
</feature>
<organism evidence="2 3">
    <name type="scientific">Limosilactobacillus ingluviei</name>
    <dbReference type="NCBI Taxonomy" id="148604"/>
    <lineage>
        <taxon>Bacteria</taxon>
        <taxon>Bacillati</taxon>
        <taxon>Bacillota</taxon>
        <taxon>Bacilli</taxon>
        <taxon>Lactobacillales</taxon>
        <taxon>Lactobacillaceae</taxon>
        <taxon>Limosilactobacillus</taxon>
    </lineage>
</organism>
<dbReference type="PATRIC" id="fig|148604.4.peg.102"/>
<comment type="caution">
    <text evidence="2">The sequence shown here is derived from an EMBL/GenBank/DDBJ whole genome shotgun (WGS) entry which is preliminary data.</text>
</comment>
<evidence type="ECO:0000313" key="2">
    <source>
        <dbReference type="EMBL" id="KRN45626.1"/>
    </source>
</evidence>
<keyword evidence="1" id="KW-1133">Transmembrane helix</keyword>
<reference evidence="2 3" key="1">
    <citation type="journal article" date="2015" name="Genome Announc.">
        <title>Expanding the biotechnology potential of lactobacilli through comparative genomics of 213 strains and associated genera.</title>
        <authorList>
            <person name="Sun Z."/>
            <person name="Harris H.M."/>
            <person name="McCann A."/>
            <person name="Guo C."/>
            <person name="Argimon S."/>
            <person name="Zhang W."/>
            <person name="Yang X."/>
            <person name="Jeffery I.B."/>
            <person name="Cooney J.C."/>
            <person name="Kagawa T.F."/>
            <person name="Liu W."/>
            <person name="Song Y."/>
            <person name="Salvetti E."/>
            <person name="Wrobel A."/>
            <person name="Rasinkangas P."/>
            <person name="Parkhill J."/>
            <person name="Rea M.C."/>
            <person name="O'Sullivan O."/>
            <person name="Ritari J."/>
            <person name="Douillard F.P."/>
            <person name="Paul Ross R."/>
            <person name="Yang R."/>
            <person name="Briner A.E."/>
            <person name="Felis G.E."/>
            <person name="de Vos W.M."/>
            <person name="Barrangou R."/>
            <person name="Klaenhammer T.R."/>
            <person name="Caufield P.W."/>
            <person name="Cui Y."/>
            <person name="Zhang H."/>
            <person name="O'Toole P.W."/>
        </authorList>
    </citation>
    <scope>NUCLEOTIDE SEQUENCE [LARGE SCALE GENOMIC DNA]</scope>
    <source>
        <strain evidence="2 3">DSM 14792</strain>
    </source>
</reference>
<dbReference type="EMBL" id="JQBA01000001">
    <property type="protein sequence ID" value="KRN45626.1"/>
    <property type="molecule type" value="Genomic_DNA"/>
</dbReference>
<accession>A0A0R2H6X5</accession>
<protein>
    <submittedName>
        <fullName evidence="2">Uncharacterized protein</fullName>
    </submittedName>
</protein>
<proteinExistence type="predicted"/>
<gene>
    <name evidence="2" type="ORF">IV41_GL000103</name>
</gene>